<dbReference type="EMBL" id="JAZBJP010000002">
    <property type="protein sequence ID" value="MEE4418926.1"/>
    <property type="molecule type" value="Genomic_DNA"/>
</dbReference>
<feature type="domain" description="DUF4132" evidence="1">
    <location>
        <begin position="30"/>
        <end position="193"/>
    </location>
</feature>
<accession>A0ABU7NJ77</accession>
<organism evidence="2 3">
    <name type="scientific">Streptomyces bugieae</name>
    <dbReference type="NCBI Taxonomy" id="3098223"/>
    <lineage>
        <taxon>Bacteria</taxon>
        <taxon>Bacillati</taxon>
        <taxon>Actinomycetota</taxon>
        <taxon>Actinomycetes</taxon>
        <taxon>Kitasatosporales</taxon>
        <taxon>Streptomycetaceae</taxon>
        <taxon>Streptomyces</taxon>
    </lineage>
</organism>
<keyword evidence="3" id="KW-1185">Reference proteome</keyword>
<reference evidence="2 3" key="1">
    <citation type="submission" date="2023-12" db="EMBL/GenBank/DDBJ databases">
        <title>30 novel species of actinomycetes from the DSMZ collection.</title>
        <authorList>
            <person name="Nouioui I."/>
        </authorList>
    </citation>
    <scope>NUCLEOTIDE SEQUENCE [LARGE SCALE GENOMIC DNA]</scope>
    <source>
        <strain evidence="2 3">DSM 41528</strain>
    </source>
</reference>
<dbReference type="Pfam" id="PF13569">
    <property type="entry name" value="DUF4132"/>
    <property type="match status" value="1"/>
</dbReference>
<sequence length="284" mass="30971">MTTPLVWVSAARGYELALDGTTLRCRRTDGRDVKSPPKGVLADPVGERFAALRDRLVRHEEECRDTVESWLLSGVPVPAGLLARIWPDPGWRSCLEHLVVHTDGRIGLLVDVAEDGRVSVRDESGVLYGPPAGASVTLLHPALLGDLGPWHRLLEAHGVAQGWAQLDRRVYRRPEGTDPQATGIDAFEGEPFTAQWRARMNALENGFVVRGGFAVAKFAERFLRMEARCWVGEADPGASEEAGRLLWVDEAEHPVAVGTLGPVAWSEGLRMAELIYGGATNDDA</sequence>
<dbReference type="InterPro" id="IPR025406">
    <property type="entry name" value="DUF4132"/>
</dbReference>
<evidence type="ECO:0000313" key="3">
    <source>
        <dbReference type="Proteomes" id="UP001307760"/>
    </source>
</evidence>
<protein>
    <submittedName>
        <fullName evidence="2">DUF4132 domain-containing protein</fullName>
    </submittedName>
</protein>
<dbReference type="RefSeq" id="WP_330820847.1">
    <property type="nucleotide sequence ID" value="NZ_JAZBJP010000002.1"/>
</dbReference>
<proteinExistence type="predicted"/>
<comment type="caution">
    <text evidence="2">The sequence shown here is derived from an EMBL/GenBank/DDBJ whole genome shotgun (WGS) entry which is preliminary data.</text>
</comment>
<evidence type="ECO:0000313" key="2">
    <source>
        <dbReference type="EMBL" id="MEE4418926.1"/>
    </source>
</evidence>
<gene>
    <name evidence="2" type="ORF">V2J85_06120</name>
</gene>
<evidence type="ECO:0000259" key="1">
    <source>
        <dbReference type="Pfam" id="PF13569"/>
    </source>
</evidence>
<name>A0ABU7NJ77_9ACTN</name>
<dbReference type="Proteomes" id="UP001307760">
    <property type="component" value="Unassembled WGS sequence"/>
</dbReference>